<reference evidence="2 3" key="2">
    <citation type="submission" date="2018-11" db="EMBL/GenBank/DDBJ databases">
        <authorList>
            <consortium name="Pathogen Informatics"/>
        </authorList>
    </citation>
    <scope>NUCLEOTIDE SEQUENCE [LARGE SCALE GENOMIC DNA]</scope>
    <source>
        <strain evidence="2 3">Egypt</strain>
    </source>
</reference>
<dbReference type="EMBL" id="UZAN01001289">
    <property type="protein sequence ID" value="VDP22278.1"/>
    <property type="molecule type" value="Genomic_DNA"/>
</dbReference>
<reference evidence="4" key="1">
    <citation type="submission" date="2016-06" db="UniProtKB">
        <authorList>
            <consortium name="WormBaseParasite"/>
        </authorList>
    </citation>
    <scope>IDENTIFICATION</scope>
</reference>
<accession>A0A183A0C0</accession>
<dbReference type="PANTHER" id="PTHR21301:SF11">
    <property type="entry name" value="GIY-YIG DOMAIN-CONTAINING PROTEIN"/>
    <property type="match status" value="1"/>
</dbReference>
<dbReference type="AlphaFoldDB" id="A0A183A0C0"/>
<evidence type="ECO:0000313" key="2">
    <source>
        <dbReference type="EMBL" id="VDP22278.1"/>
    </source>
</evidence>
<evidence type="ECO:0000313" key="4">
    <source>
        <dbReference type="WBParaSite" id="ECPE_0000040501-mRNA-1"/>
    </source>
</evidence>
<evidence type="ECO:0000313" key="3">
    <source>
        <dbReference type="Proteomes" id="UP000272942"/>
    </source>
</evidence>
<name>A0A183A0C0_9TREM</name>
<dbReference type="WBParaSite" id="ECPE_0000040501-mRNA-1">
    <property type="protein sequence ID" value="ECPE_0000040501-mRNA-1"/>
    <property type="gene ID" value="ECPE_0000040501"/>
</dbReference>
<dbReference type="InterPro" id="IPR000477">
    <property type="entry name" value="RT_dom"/>
</dbReference>
<proteinExistence type="predicted"/>
<feature type="domain" description="Reverse transcriptase" evidence="1">
    <location>
        <begin position="1"/>
        <end position="194"/>
    </location>
</feature>
<keyword evidence="3" id="KW-1185">Reference proteome</keyword>
<gene>
    <name evidence="2" type="ORF">ECPE_LOCUS404</name>
</gene>
<dbReference type="PANTHER" id="PTHR21301">
    <property type="entry name" value="REVERSE TRANSCRIPTASE"/>
    <property type="match status" value="1"/>
</dbReference>
<dbReference type="Proteomes" id="UP000272942">
    <property type="component" value="Unassembled WGS sequence"/>
</dbReference>
<evidence type="ECO:0000259" key="1">
    <source>
        <dbReference type="PROSITE" id="PS50878"/>
    </source>
</evidence>
<organism evidence="4">
    <name type="scientific">Echinostoma caproni</name>
    <dbReference type="NCBI Taxonomy" id="27848"/>
    <lineage>
        <taxon>Eukaryota</taxon>
        <taxon>Metazoa</taxon>
        <taxon>Spiralia</taxon>
        <taxon>Lophotrochozoa</taxon>
        <taxon>Platyhelminthes</taxon>
        <taxon>Trematoda</taxon>
        <taxon>Digenea</taxon>
        <taxon>Plagiorchiida</taxon>
        <taxon>Echinostomata</taxon>
        <taxon>Echinostomatoidea</taxon>
        <taxon>Echinostomatidae</taxon>
        <taxon>Echinostoma</taxon>
    </lineage>
</organism>
<sequence>MSTRNYKLAKFIPSILRPLLKCDEHFIKNSPHLVKKLGTLTVERDECLVSYDVVSLFTQMSVNECLDIVRSRLNSDNALSDRTNLTADEIMRATELCLKSTLFVYNRSLPKQTDGVAMGSPSSPTIVNLFMEELEERLLNSTTLVPRVWWRYVDNTLDGGGPVVTSPIITQEDECSNPTSTPWIPPSLYFMAAI</sequence>
<dbReference type="OrthoDB" id="10047121at2759"/>
<protein>
    <submittedName>
        <fullName evidence="4">Reverse transcriptase domain-containing protein</fullName>
    </submittedName>
</protein>
<dbReference type="PROSITE" id="PS50878">
    <property type="entry name" value="RT_POL"/>
    <property type="match status" value="1"/>
</dbReference>